<evidence type="ECO:0000313" key="8">
    <source>
        <dbReference type="RefSeq" id="XP_008453521.1"/>
    </source>
</evidence>
<evidence type="ECO:0000256" key="1">
    <source>
        <dbReference type="ARBA" id="ARBA00009755"/>
    </source>
</evidence>
<keyword evidence="7" id="KW-1185">Reference proteome</keyword>
<dbReference type="InterPro" id="IPR032697">
    <property type="entry name" value="SQ_cyclase_N"/>
</dbReference>
<evidence type="ECO:0000256" key="4">
    <source>
        <dbReference type="RuleBase" id="RU362003"/>
    </source>
</evidence>
<feature type="domain" description="Squalene cyclase N-terminal" evidence="6">
    <location>
        <begin position="107"/>
        <end position="400"/>
    </location>
</feature>
<evidence type="ECO:0000313" key="7">
    <source>
        <dbReference type="Proteomes" id="UP001652600"/>
    </source>
</evidence>
<evidence type="ECO:0000256" key="2">
    <source>
        <dbReference type="ARBA" id="ARBA00022737"/>
    </source>
</evidence>
<dbReference type="GO" id="GO:0016104">
    <property type="term" value="P:triterpenoid biosynthetic process"/>
    <property type="evidence" value="ECO:0007669"/>
    <property type="project" value="InterPro"/>
</dbReference>
<comment type="similarity">
    <text evidence="1 4">Belongs to the terpene cyclase/mutase family.</text>
</comment>
<evidence type="ECO:0000259" key="6">
    <source>
        <dbReference type="Pfam" id="PF13249"/>
    </source>
</evidence>
<dbReference type="Proteomes" id="UP001652600">
    <property type="component" value="Chromosome 2"/>
</dbReference>
<dbReference type="OrthoDB" id="21502at2759"/>
<dbReference type="GO" id="GO:0031559">
    <property type="term" value="F:oxidosqualene cyclase activity"/>
    <property type="evidence" value="ECO:0007669"/>
    <property type="project" value="UniProtKB-ARBA"/>
</dbReference>
<keyword evidence="3 4" id="KW-0413">Isomerase</keyword>
<dbReference type="EC" id="5.4.99.-" evidence="4"/>
<reference evidence="7" key="1">
    <citation type="submission" date="2025-05" db="UniProtKB">
        <authorList>
            <consortium name="RefSeq"/>
        </authorList>
    </citation>
    <scope>NUCLEOTIDE SEQUENCE [LARGE SCALE GENOMIC DNA]</scope>
</reference>
<dbReference type="Pfam" id="PF13249">
    <property type="entry name" value="SQHop_cyclase_N"/>
    <property type="match status" value="1"/>
</dbReference>
<feature type="domain" description="Squalene cyclase C-terminal" evidence="5">
    <location>
        <begin position="414"/>
        <end position="755"/>
    </location>
</feature>
<dbReference type="Pfam" id="PF13243">
    <property type="entry name" value="SQHop_cyclase_C"/>
    <property type="match status" value="1"/>
</dbReference>
<dbReference type="InterPro" id="IPR018333">
    <property type="entry name" value="Squalene_cyclase"/>
</dbReference>
<dbReference type="PANTHER" id="PTHR11764:SF44">
    <property type="entry name" value="LANOSTEROL SYNTHASE"/>
    <property type="match status" value="1"/>
</dbReference>
<dbReference type="SUPFAM" id="SSF48239">
    <property type="entry name" value="Terpenoid cyclases/Protein prenyltransferases"/>
    <property type="match status" value="2"/>
</dbReference>
<dbReference type="FunCoup" id="A0A1S3BWF7">
    <property type="interactions" value="519"/>
</dbReference>
<dbReference type="InterPro" id="IPR002365">
    <property type="entry name" value="Terpene_synthase_CS"/>
</dbReference>
<dbReference type="NCBIfam" id="TIGR01787">
    <property type="entry name" value="squalene_cyclas"/>
    <property type="match status" value="1"/>
</dbReference>
<sequence length="765" mass="88357">MWKLELSQGRETSENNHIGRQYWKFDTNLIPSEEEKAQIQKFYNEFYRNRFQVKHSSDLLMRFQMRKENNKDDEVKLPTQIKITSEEEINEEAIEKTLRRGIRFYSTLQTQDGFWPGDYGGPLFLLPALVIGLRVTKALDIALSHHHRHEMCRYLYNHQNEDGGWGLHIEGNSTMLCTVLSYVSLRLLGEEMDGRDGALQKARRWILDRGGATYIPSWGKTWLSVLGVYEWEGNNPLPPEIWLLPYSLPLHPGRMWCHSRMIYLSMSYLYGKRFVGPISSIIISLRRELYTCSYHTIDWNLSRNLCAKEDLYTPHSKIQDILWNSIHKFGEPLLKKWPLSKLRRKALDFVIQHIHYEDENTHYLCLGPVSKVLNMVCCWAEDANSEAFRRHIPRIKDYLWLAEDGMKMQGYNGSQLWDVVFAVQAILATDHVDEYGSVLKKAHDFIKNSQMKRNGIMKDHNNPSVWYRHISKGGWPFSTPDNAWPVSDCTAEALKVAILLSQMPTTMVGEPIDVHNLYDAVDLILSLQNSNGGFASYELTRSYPWLEMLNPAEIFGDVMIDYQYVECTSAVIQGLKAFMKLHPGYRKKDIQTCISKAAHFIETIQLSDGSWYGSWGICYTYGTWFGIKGLVASGKTYANSESIRKATQYLLSKQLKSGGWGESYLSAHHKVYTDLKDGRSHIVNTSWALLALIQADQAQRDPSPLHRAAMVLINSQMDDGDFPQQEIMGVFNKSCMISYSAYRNIFPIWALGEYRIRVLRLQENL</sequence>
<dbReference type="KEGG" id="cmo:103494204"/>
<dbReference type="InterPro" id="IPR032696">
    <property type="entry name" value="SQ_cyclase_C"/>
</dbReference>
<protein>
    <recommendedName>
        <fullName evidence="4">Terpene cyclase/mutase family member</fullName>
        <ecNumber evidence="4">5.4.99.-</ecNumber>
    </recommendedName>
</protein>
<evidence type="ECO:0000256" key="3">
    <source>
        <dbReference type="ARBA" id="ARBA00023235"/>
    </source>
</evidence>
<dbReference type="RefSeq" id="XP_008453521.1">
    <property type="nucleotide sequence ID" value="XM_008455299.3"/>
</dbReference>
<name>A0A1S3BWF7_CUCME</name>
<dbReference type="GO" id="GO:0005811">
    <property type="term" value="C:lipid droplet"/>
    <property type="evidence" value="ECO:0007669"/>
    <property type="project" value="InterPro"/>
</dbReference>
<dbReference type="AlphaFoldDB" id="A0A1S3BWF7"/>
<dbReference type="SFLD" id="SFLDG01016">
    <property type="entry name" value="Prenyltransferase_Like_2"/>
    <property type="match status" value="1"/>
</dbReference>
<dbReference type="InParanoid" id="A0A1S3BWF7"/>
<dbReference type="eggNOG" id="KOG0497">
    <property type="taxonomic scope" value="Eukaryota"/>
</dbReference>
<dbReference type="InterPro" id="IPR008930">
    <property type="entry name" value="Terpenoid_cyclase/PrenylTrfase"/>
</dbReference>
<dbReference type="Gene3D" id="1.50.10.20">
    <property type="match status" value="2"/>
</dbReference>
<reference evidence="8" key="2">
    <citation type="submission" date="2025-08" db="UniProtKB">
        <authorList>
            <consortium name="RefSeq"/>
        </authorList>
    </citation>
    <scope>IDENTIFICATION</scope>
    <source>
        <tissue evidence="8">Stem</tissue>
    </source>
</reference>
<proteinExistence type="inferred from homology"/>
<evidence type="ECO:0000259" key="5">
    <source>
        <dbReference type="Pfam" id="PF13243"/>
    </source>
</evidence>
<gene>
    <name evidence="8" type="primary">LOC103494204</name>
</gene>
<dbReference type="SMR" id="A0A1S3BWF7"/>
<organism evidence="7 8">
    <name type="scientific">Cucumis melo</name>
    <name type="common">Muskmelon</name>
    <dbReference type="NCBI Taxonomy" id="3656"/>
    <lineage>
        <taxon>Eukaryota</taxon>
        <taxon>Viridiplantae</taxon>
        <taxon>Streptophyta</taxon>
        <taxon>Embryophyta</taxon>
        <taxon>Tracheophyta</taxon>
        <taxon>Spermatophyta</taxon>
        <taxon>Magnoliopsida</taxon>
        <taxon>eudicotyledons</taxon>
        <taxon>Gunneridae</taxon>
        <taxon>Pentapetalae</taxon>
        <taxon>rosids</taxon>
        <taxon>fabids</taxon>
        <taxon>Cucurbitales</taxon>
        <taxon>Cucurbitaceae</taxon>
        <taxon>Benincaseae</taxon>
        <taxon>Cucumis</taxon>
    </lineage>
</organism>
<dbReference type="PROSITE" id="PS01074">
    <property type="entry name" value="TERPENE_SYNTHASES"/>
    <property type="match status" value="1"/>
</dbReference>
<dbReference type="CDD" id="cd02892">
    <property type="entry name" value="SQCY_1"/>
    <property type="match status" value="1"/>
</dbReference>
<keyword evidence="2" id="KW-0677">Repeat</keyword>
<dbReference type="GeneID" id="103494204"/>
<accession>A0A1S3BWF7</accession>
<dbReference type="FunFam" id="1.50.10.20:FF:000002">
    <property type="entry name" value="Terpene cyclase/mutase family member"/>
    <property type="match status" value="1"/>
</dbReference>
<dbReference type="FunFam" id="1.50.10.20:FF:000022">
    <property type="entry name" value="Terpene cyclase/mutase family member"/>
    <property type="match status" value="1"/>
</dbReference>
<dbReference type="PANTHER" id="PTHR11764">
    <property type="entry name" value="TERPENE CYCLASE/MUTASE FAMILY MEMBER"/>
    <property type="match status" value="1"/>
</dbReference>